<sequence>MNPIKDRQPISRFSFRGSPAPAPGTALVYRLQNGGLVPTTSPFTYGELLWRRPGEYFVVDVSKHTDSFTGTLPSCSLTLEFTFTASYEWRVSDPATVVREAADDAQALCRQRLLDELPTITRGFKPLEVMDAESRLNDMFHGKALDLEEGIRMTVSRIGLRLPREHHDAATTLDVNPLKARVEEALQENRIKLHKRNVEAYMEVLEQGDNGTIANLLASDPESAREVAAMTIDRSNTRRAAVIELAKTMAEKEMFPSGQAAKFVDATTRALVETLEPPGPTKGSIEAGERRALDAEGPKGAKTEEDGD</sequence>
<keyword evidence="3" id="KW-1185">Reference proteome</keyword>
<dbReference type="Proteomes" id="UP000308760">
    <property type="component" value="Unassembled WGS sequence"/>
</dbReference>
<dbReference type="RefSeq" id="WP_136533967.1">
    <property type="nucleotide sequence ID" value="NZ_STGY01000029.1"/>
</dbReference>
<feature type="compositionally biased region" description="Basic and acidic residues" evidence="1">
    <location>
        <begin position="287"/>
        <end position="308"/>
    </location>
</feature>
<evidence type="ECO:0000313" key="3">
    <source>
        <dbReference type="Proteomes" id="UP000308760"/>
    </source>
</evidence>
<feature type="region of interest" description="Disordered" evidence="1">
    <location>
        <begin position="274"/>
        <end position="308"/>
    </location>
</feature>
<organism evidence="2 3">
    <name type="scientific">Glycomyces buryatensis</name>
    <dbReference type="NCBI Taxonomy" id="2570927"/>
    <lineage>
        <taxon>Bacteria</taxon>
        <taxon>Bacillati</taxon>
        <taxon>Actinomycetota</taxon>
        <taxon>Actinomycetes</taxon>
        <taxon>Glycomycetales</taxon>
        <taxon>Glycomycetaceae</taxon>
        <taxon>Glycomyces</taxon>
    </lineage>
</organism>
<dbReference type="EMBL" id="STGY01000029">
    <property type="protein sequence ID" value="THV42122.1"/>
    <property type="molecule type" value="Genomic_DNA"/>
</dbReference>
<accession>A0A4S8QG42</accession>
<gene>
    <name evidence="2" type="ORF">FAB82_07725</name>
</gene>
<name>A0A4S8QG42_9ACTN</name>
<dbReference type="OrthoDB" id="4332350at2"/>
<evidence type="ECO:0000313" key="2">
    <source>
        <dbReference type="EMBL" id="THV42122.1"/>
    </source>
</evidence>
<evidence type="ECO:0008006" key="4">
    <source>
        <dbReference type="Google" id="ProtNLM"/>
    </source>
</evidence>
<dbReference type="AlphaFoldDB" id="A0A4S8QG42"/>
<comment type="caution">
    <text evidence="2">The sequence shown here is derived from an EMBL/GenBank/DDBJ whole genome shotgun (WGS) entry which is preliminary data.</text>
</comment>
<reference evidence="2 3" key="2">
    <citation type="submission" date="2019-05" db="EMBL/GenBank/DDBJ databases">
        <title>Glycomyces buryatensis sp. nov.</title>
        <authorList>
            <person name="Nikitina E."/>
        </authorList>
    </citation>
    <scope>NUCLEOTIDE SEQUENCE [LARGE SCALE GENOMIC DNA]</scope>
    <source>
        <strain evidence="2 3">18</strain>
    </source>
</reference>
<evidence type="ECO:0000256" key="1">
    <source>
        <dbReference type="SAM" id="MobiDB-lite"/>
    </source>
</evidence>
<proteinExistence type="predicted"/>
<protein>
    <recommendedName>
        <fullName evidence="4">Band 7 domain-containing protein</fullName>
    </recommendedName>
</protein>
<reference evidence="3" key="1">
    <citation type="submission" date="2019-04" db="EMBL/GenBank/DDBJ databases">
        <title>Nocardioides xinjiangensis sp. nov.</title>
        <authorList>
            <person name="Liu S."/>
        </authorList>
    </citation>
    <scope>NUCLEOTIDE SEQUENCE [LARGE SCALE GENOMIC DNA]</scope>
    <source>
        <strain evidence="3">18</strain>
    </source>
</reference>